<proteinExistence type="predicted"/>
<dbReference type="Proteomes" id="UP000275078">
    <property type="component" value="Unassembled WGS sequence"/>
</dbReference>
<evidence type="ECO:0000313" key="1">
    <source>
        <dbReference type="EMBL" id="RPA73200.1"/>
    </source>
</evidence>
<reference evidence="1 2" key="1">
    <citation type="journal article" date="2018" name="Nat. Ecol. Evol.">
        <title>Pezizomycetes genomes reveal the molecular basis of ectomycorrhizal truffle lifestyle.</title>
        <authorList>
            <person name="Murat C."/>
            <person name="Payen T."/>
            <person name="Noel B."/>
            <person name="Kuo A."/>
            <person name="Morin E."/>
            <person name="Chen J."/>
            <person name="Kohler A."/>
            <person name="Krizsan K."/>
            <person name="Balestrini R."/>
            <person name="Da Silva C."/>
            <person name="Montanini B."/>
            <person name="Hainaut M."/>
            <person name="Levati E."/>
            <person name="Barry K.W."/>
            <person name="Belfiori B."/>
            <person name="Cichocki N."/>
            <person name="Clum A."/>
            <person name="Dockter R.B."/>
            <person name="Fauchery L."/>
            <person name="Guy J."/>
            <person name="Iotti M."/>
            <person name="Le Tacon F."/>
            <person name="Lindquist E.A."/>
            <person name="Lipzen A."/>
            <person name="Malagnac F."/>
            <person name="Mello A."/>
            <person name="Molinier V."/>
            <person name="Miyauchi S."/>
            <person name="Poulain J."/>
            <person name="Riccioni C."/>
            <person name="Rubini A."/>
            <person name="Sitrit Y."/>
            <person name="Splivallo R."/>
            <person name="Traeger S."/>
            <person name="Wang M."/>
            <person name="Zifcakova L."/>
            <person name="Wipf D."/>
            <person name="Zambonelli A."/>
            <person name="Paolocci F."/>
            <person name="Nowrousian M."/>
            <person name="Ottonello S."/>
            <person name="Baldrian P."/>
            <person name="Spatafora J.W."/>
            <person name="Henrissat B."/>
            <person name="Nagy L.G."/>
            <person name="Aury J.M."/>
            <person name="Wincker P."/>
            <person name="Grigoriev I.V."/>
            <person name="Bonfante P."/>
            <person name="Martin F.M."/>
        </authorList>
    </citation>
    <scope>NUCLEOTIDE SEQUENCE [LARGE SCALE GENOMIC DNA]</scope>
    <source>
        <strain evidence="1 2">RN42</strain>
    </source>
</reference>
<dbReference type="AlphaFoldDB" id="A0A3N4HMW7"/>
<name>A0A3N4HMW7_ASCIM</name>
<keyword evidence="2" id="KW-1185">Reference proteome</keyword>
<dbReference type="EMBL" id="ML119830">
    <property type="protein sequence ID" value="RPA73200.1"/>
    <property type="molecule type" value="Genomic_DNA"/>
</dbReference>
<evidence type="ECO:0000313" key="2">
    <source>
        <dbReference type="Proteomes" id="UP000275078"/>
    </source>
</evidence>
<accession>A0A3N4HMW7</accession>
<organism evidence="1 2">
    <name type="scientific">Ascobolus immersus RN42</name>
    <dbReference type="NCBI Taxonomy" id="1160509"/>
    <lineage>
        <taxon>Eukaryota</taxon>
        <taxon>Fungi</taxon>
        <taxon>Dikarya</taxon>
        <taxon>Ascomycota</taxon>
        <taxon>Pezizomycotina</taxon>
        <taxon>Pezizomycetes</taxon>
        <taxon>Pezizales</taxon>
        <taxon>Ascobolaceae</taxon>
        <taxon>Ascobolus</taxon>
    </lineage>
</organism>
<gene>
    <name evidence="1" type="ORF">BJ508DRAFT_419149</name>
</gene>
<sequence length="121" mass="14054">MGLLFMNRLNELSGMVAESAREVWMKWNSDERRARDSTLDGAFWGRITEIMEMLISDEMDDWENAQFVKLMVSSDGLIKVEEGYLRNMKGEGAKCALFRDSDLGDLGRKVNRWRSLNRRAQ</sequence>
<protein>
    <submittedName>
        <fullName evidence="1">Uncharacterized protein</fullName>
    </submittedName>
</protein>